<evidence type="ECO:0000256" key="1">
    <source>
        <dbReference type="ARBA" id="ARBA00010088"/>
    </source>
</evidence>
<dbReference type="OrthoDB" id="8119704at2759"/>
<proteinExistence type="inferred from homology"/>
<dbReference type="PANTHER" id="PTHR43248">
    <property type="entry name" value="2-SUCCINYL-6-HYDROXY-2,4-CYCLOHEXADIENE-1-CARBOXYLATE SYNTHASE"/>
    <property type="match status" value="1"/>
</dbReference>
<dbReference type="Proteomes" id="UP000245207">
    <property type="component" value="Unassembled WGS sequence"/>
</dbReference>
<comment type="caution">
    <text evidence="4">The sequence shown here is derived from an EMBL/GenBank/DDBJ whole genome shotgun (WGS) entry which is preliminary data.</text>
</comment>
<evidence type="ECO:0000259" key="3">
    <source>
        <dbReference type="Pfam" id="PF12697"/>
    </source>
</evidence>
<dbReference type="GO" id="GO:0016787">
    <property type="term" value="F:hydrolase activity"/>
    <property type="evidence" value="ECO:0007669"/>
    <property type="project" value="UniProtKB-KW"/>
</dbReference>
<dbReference type="EMBL" id="PKPP01005573">
    <property type="protein sequence ID" value="PWA59628.1"/>
    <property type="molecule type" value="Genomic_DNA"/>
</dbReference>
<dbReference type="Pfam" id="PF12697">
    <property type="entry name" value="Abhydrolase_6"/>
    <property type="match status" value="1"/>
</dbReference>
<comment type="similarity">
    <text evidence="1">Belongs to the peptidase S33 family.</text>
</comment>
<keyword evidence="5" id="KW-1185">Reference proteome</keyword>
<evidence type="ECO:0000256" key="2">
    <source>
        <dbReference type="ARBA" id="ARBA00022801"/>
    </source>
</evidence>
<keyword evidence="2" id="KW-0378">Hydrolase</keyword>
<reference evidence="4 5" key="1">
    <citation type="journal article" date="2018" name="Mol. Plant">
        <title>The genome of Artemisia annua provides insight into the evolution of Asteraceae family and artemisinin biosynthesis.</title>
        <authorList>
            <person name="Shen Q."/>
            <person name="Zhang L."/>
            <person name="Liao Z."/>
            <person name="Wang S."/>
            <person name="Yan T."/>
            <person name="Shi P."/>
            <person name="Liu M."/>
            <person name="Fu X."/>
            <person name="Pan Q."/>
            <person name="Wang Y."/>
            <person name="Lv Z."/>
            <person name="Lu X."/>
            <person name="Zhang F."/>
            <person name="Jiang W."/>
            <person name="Ma Y."/>
            <person name="Chen M."/>
            <person name="Hao X."/>
            <person name="Li L."/>
            <person name="Tang Y."/>
            <person name="Lv G."/>
            <person name="Zhou Y."/>
            <person name="Sun X."/>
            <person name="Brodelius P.E."/>
            <person name="Rose J.K.C."/>
            <person name="Tang K."/>
        </authorList>
    </citation>
    <scope>NUCLEOTIDE SEQUENCE [LARGE SCALE GENOMIC DNA]</scope>
    <source>
        <strain evidence="5">cv. Huhao1</strain>
        <tissue evidence="4">Leaf</tissue>
    </source>
</reference>
<dbReference type="InterPro" id="IPR000073">
    <property type="entry name" value="AB_hydrolase_1"/>
</dbReference>
<name>A0A2U1MEF6_ARTAN</name>
<organism evidence="4 5">
    <name type="scientific">Artemisia annua</name>
    <name type="common">Sweet wormwood</name>
    <dbReference type="NCBI Taxonomy" id="35608"/>
    <lineage>
        <taxon>Eukaryota</taxon>
        <taxon>Viridiplantae</taxon>
        <taxon>Streptophyta</taxon>
        <taxon>Embryophyta</taxon>
        <taxon>Tracheophyta</taxon>
        <taxon>Spermatophyta</taxon>
        <taxon>Magnoliopsida</taxon>
        <taxon>eudicotyledons</taxon>
        <taxon>Gunneridae</taxon>
        <taxon>Pentapetalae</taxon>
        <taxon>asterids</taxon>
        <taxon>campanulids</taxon>
        <taxon>Asterales</taxon>
        <taxon>Asteraceae</taxon>
        <taxon>Asteroideae</taxon>
        <taxon>Anthemideae</taxon>
        <taxon>Artemisiinae</taxon>
        <taxon>Artemisia</taxon>
    </lineage>
</organism>
<dbReference type="Gene3D" id="3.40.50.1820">
    <property type="entry name" value="alpha/beta hydrolase"/>
    <property type="match status" value="1"/>
</dbReference>
<dbReference type="InterPro" id="IPR029058">
    <property type="entry name" value="AB_hydrolase_fold"/>
</dbReference>
<evidence type="ECO:0000313" key="5">
    <source>
        <dbReference type="Proteomes" id="UP000245207"/>
    </source>
</evidence>
<dbReference type="SUPFAM" id="SSF53474">
    <property type="entry name" value="alpha/beta-Hydrolases"/>
    <property type="match status" value="1"/>
</dbReference>
<evidence type="ECO:0000313" key="4">
    <source>
        <dbReference type="EMBL" id="PWA59628.1"/>
    </source>
</evidence>
<dbReference type="STRING" id="35608.A0A2U1MEF6"/>
<protein>
    <recommendedName>
        <fullName evidence="3">AB hydrolase-1 domain-containing protein</fullName>
    </recommendedName>
</protein>
<dbReference type="InterPro" id="IPR051601">
    <property type="entry name" value="Serine_prot/Carboxylest_S33"/>
</dbReference>
<feature type="domain" description="AB hydrolase-1" evidence="3">
    <location>
        <begin position="24"/>
        <end position="287"/>
    </location>
</feature>
<sequence>MAVIAYDEFTSSSSSLSSVSTFTIILIHGLLGCGNDFADFAHSLASNLSASHASADWRMVTVDLRNHGRSTDIEGLLPPHDVENTARDIANLVKYLDRGWPDVVVGHSLGGKVVLQYALSSAQGDYGDYAELPKQVWVLDVVPGTYENKSSYDVIEEALYSLKTLPTPIPSKEWLADYMINLGFSKSMADWVSSSLKKSGEHELLSFNVDGVIEMYTSARDTNYWPLLEHPPKDMEIAVVRTENWDPDVAERLESLANRESDESTGKVSVDVVPNSGHWIYRDQPEMLMEIMTPRLVSLAQTNI</sequence>
<gene>
    <name evidence="4" type="ORF">CTI12_AA387040</name>
</gene>
<accession>A0A2U1MEF6</accession>
<dbReference type="PANTHER" id="PTHR43248:SF3">
    <property type="entry name" value="AB HYDROLASE-1 DOMAIN-CONTAINING PROTEIN"/>
    <property type="match status" value="1"/>
</dbReference>
<dbReference type="AlphaFoldDB" id="A0A2U1MEF6"/>